<organism evidence="1 2">
    <name type="scientific">Bacillus cereus (strain ATCC 10987 / NRS 248)</name>
    <dbReference type="NCBI Taxonomy" id="222523"/>
    <lineage>
        <taxon>Bacteria</taxon>
        <taxon>Bacillati</taxon>
        <taxon>Bacillota</taxon>
        <taxon>Bacilli</taxon>
        <taxon>Bacillales</taxon>
        <taxon>Bacillaceae</taxon>
        <taxon>Bacillus</taxon>
        <taxon>Bacillus cereus group</taxon>
    </lineage>
</organism>
<evidence type="ECO:0000313" key="1">
    <source>
        <dbReference type="EMBL" id="AAS42763.1"/>
    </source>
</evidence>
<accession>Q732Q2</accession>
<protein>
    <submittedName>
        <fullName evidence="1">Uncharacterized protein</fullName>
    </submittedName>
</protein>
<dbReference type="KEGG" id="bca:BCE_3858"/>
<dbReference type="Proteomes" id="UP000002527">
    <property type="component" value="Chromosome"/>
</dbReference>
<gene>
    <name evidence="1" type="ordered locus">BCE_3858</name>
</gene>
<dbReference type="HOGENOM" id="CLU_3354334_0_0_9"/>
<name>Q732Q2_BACC1</name>
<dbReference type="EMBL" id="AE017194">
    <property type="protein sequence ID" value="AAS42763.1"/>
    <property type="molecule type" value="Genomic_DNA"/>
</dbReference>
<reference evidence="1 2" key="1">
    <citation type="journal article" date="2004" name="Nucleic Acids Res.">
        <title>The genome sequence of Bacillus cereus ATCC 10987 reveals metabolic adaptations and a large plasmid related to Bacillus anthracis pXO1.</title>
        <authorList>
            <person name="Rasko D.A."/>
            <person name="Ravel J."/>
            <person name="Okstad O.A."/>
            <person name="Helgason E."/>
            <person name="Cer R.Z."/>
            <person name="Jiang L."/>
            <person name="Shores K.A."/>
            <person name="Fouts D.E."/>
            <person name="Tourasse N.J."/>
            <person name="Angiuoli S.V."/>
            <person name="Kolonay J."/>
            <person name="Nelson W.C."/>
            <person name="Kolsto A.-B."/>
            <person name="Fraser C.M."/>
            <person name="Read T.D."/>
        </authorList>
    </citation>
    <scope>NUCLEOTIDE SEQUENCE [LARGE SCALE GENOMIC DNA]</scope>
    <source>
        <strain evidence="2">ATCC 10987 / NRS 248</strain>
    </source>
</reference>
<sequence>MHFDDDGMWKGRCYNTFYESGSSAVVPLDEMPKMTE</sequence>
<evidence type="ECO:0000313" key="2">
    <source>
        <dbReference type="Proteomes" id="UP000002527"/>
    </source>
</evidence>
<proteinExistence type="predicted"/>
<dbReference type="AlphaFoldDB" id="Q732Q2"/>